<dbReference type="Pfam" id="PF03544">
    <property type="entry name" value="TonB_C"/>
    <property type="match status" value="1"/>
</dbReference>
<comment type="subcellular location">
    <subcellularLocation>
        <location evidence="1">Cell inner membrane</location>
        <topology evidence="1">Single-pass membrane protein</topology>
        <orientation evidence="1">Periplasmic side</orientation>
    </subcellularLocation>
</comment>
<evidence type="ECO:0000256" key="7">
    <source>
        <dbReference type="ARBA" id="ARBA00022927"/>
    </source>
</evidence>
<dbReference type="InterPro" id="IPR006260">
    <property type="entry name" value="TonB/TolA_C"/>
</dbReference>
<keyword evidence="4" id="KW-1003">Cell membrane</keyword>
<gene>
    <name evidence="12" type="ORF">MZO42_11025</name>
</gene>
<feature type="compositionally biased region" description="Basic and acidic residues" evidence="10">
    <location>
        <begin position="153"/>
        <end position="163"/>
    </location>
</feature>
<dbReference type="SUPFAM" id="SSF74653">
    <property type="entry name" value="TolA/TonB C-terminal domain"/>
    <property type="match status" value="1"/>
</dbReference>
<evidence type="ECO:0000256" key="5">
    <source>
        <dbReference type="ARBA" id="ARBA00022519"/>
    </source>
</evidence>
<keyword evidence="3" id="KW-0813">Transport</keyword>
<comment type="caution">
    <text evidence="12">The sequence shown here is derived from an EMBL/GenBank/DDBJ whole genome shotgun (WGS) entry which is preliminary data.</text>
</comment>
<keyword evidence="5" id="KW-0997">Cell inner membrane</keyword>
<dbReference type="PROSITE" id="PS52015">
    <property type="entry name" value="TONB_CTD"/>
    <property type="match status" value="1"/>
</dbReference>
<keyword evidence="6" id="KW-0812">Transmembrane</keyword>
<feature type="compositionally biased region" description="Pro residues" evidence="10">
    <location>
        <begin position="52"/>
        <end position="61"/>
    </location>
</feature>
<name>A0ABU3N3Y1_9SPHN</name>
<evidence type="ECO:0000256" key="4">
    <source>
        <dbReference type="ARBA" id="ARBA00022475"/>
    </source>
</evidence>
<feature type="compositionally biased region" description="Gly residues" evidence="10">
    <location>
        <begin position="125"/>
        <end position="141"/>
    </location>
</feature>
<organism evidence="12">
    <name type="scientific">Sphingomonas psychrotolerans</name>
    <dbReference type="NCBI Taxonomy" id="1327635"/>
    <lineage>
        <taxon>Bacteria</taxon>
        <taxon>Pseudomonadati</taxon>
        <taxon>Pseudomonadota</taxon>
        <taxon>Alphaproteobacteria</taxon>
        <taxon>Sphingomonadales</taxon>
        <taxon>Sphingomonadaceae</taxon>
        <taxon>Sphingomonas</taxon>
    </lineage>
</organism>
<keyword evidence="8" id="KW-1133">Transmembrane helix</keyword>
<feature type="domain" description="TonB C-terminal" evidence="11">
    <location>
        <begin position="151"/>
        <end position="243"/>
    </location>
</feature>
<dbReference type="PANTHER" id="PTHR33446">
    <property type="entry name" value="PROTEIN TONB-RELATED"/>
    <property type="match status" value="1"/>
</dbReference>
<feature type="region of interest" description="Disordered" evidence="10">
    <location>
        <begin position="116"/>
        <end position="173"/>
    </location>
</feature>
<dbReference type="EMBL" id="JALMLT010000002">
    <property type="protein sequence ID" value="MDT8759229.1"/>
    <property type="molecule type" value="Genomic_DNA"/>
</dbReference>
<evidence type="ECO:0000256" key="2">
    <source>
        <dbReference type="ARBA" id="ARBA00006555"/>
    </source>
</evidence>
<feature type="region of interest" description="Disordered" evidence="10">
    <location>
        <begin position="47"/>
        <end position="87"/>
    </location>
</feature>
<evidence type="ECO:0000313" key="12">
    <source>
        <dbReference type="EMBL" id="MDT8759229.1"/>
    </source>
</evidence>
<reference evidence="12" key="1">
    <citation type="submission" date="2022-04" db="EMBL/GenBank/DDBJ databases">
        <title>Tomato heritable bacteria conferring resistance against bacterial wilt.</title>
        <authorList>
            <person name="Yin J."/>
        </authorList>
    </citation>
    <scope>NUCLEOTIDE SEQUENCE</scope>
    <source>
        <strain evidence="12">Cra20</strain>
    </source>
</reference>
<dbReference type="InterPro" id="IPR037682">
    <property type="entry name" value="TonB_C"/>
</dbReference>
<comment type="similarity">
    <text evidence="2">Belongs to the TonB family.</text>
</comment>
<dbReference type="Gene3D" id="3.30.1150.10">
    <property type="match status" value="1"/>
</dbReference>
<evidence type="ECO:0000256" key="1">
    <source>
        <dbReference type="ARBA" id="ARBA00004383"/>
    </source>
</evidence>
<evidence type="ECO:0000256" key="3">
    <source>
        <dbReference type="ARBA" id="ARBA00022448"/>
    </source>
</evidence>
<keyword evidence="7" id="KW-0653">Protein transport</keyword>
<evidence type="ECO:0000256" key="8">
    <source>
        <dbReference type="ARBA" id="ARBA00022989"/>
    </source>
</evidence>
<dbReference type="NCBIfam" id="TIGR01352">
    <property type="entry name" value="tonB_Cterm"/>
    <property type="match status" value="1"/>
</dbReference>
<proteinExistence type="inferred from homology"/>
<accession>A0ABU3N3Y1</accession>
<evidence type="ECO:0000256" key="10">
    <source>
        <dbReference type="SAM" id="MobiDB-lite"/>
    </source>
</evidence>
<evidence type="ECO:0000256" key="6">
    <source>
        <dbReference type="ARBA" id="ARBA00022692"/>
    </source>
</evidence>
<keyword evidence="9" id="KW-0472">Membrane</keyword>
<dbReference type="InterPro" id="IPR051045">
    <property type="entry name" value="TonB-dependent_transducer"/>
</dbReference>
<sequence length="259" mass="26778">MTFVRSTRMERGRAAAGAAALTAVLGYALMAGLALGSGASPQQALSLFEVGPEPPPPPPEKLVPHRVHSSRREGAASPPNLRSEPTEVVAPTPVLPVPVPPPVVAAPIAGVDSAPTAGNADIVGPGFGSGGEGNGRGSGGEGDGDGDGGAETPPRRIRGDMRDAPYPPGAAEAGIGGTVSVRYYVETDGHVSDCDVTRSSGSAELDAATCGFIVRRFRFRPALDSRGRPVPSAIIENHSWEVEQVPDEAPQRRRRRFGW</sequence>
<evidence type="ECO:0000256" key="9">
    <source>
        <dbReference type="ARBA" id="ARBA00023136"/>
    </source>
</evidence>
<evidence type="ECO:0000259" key="11">
    <source>
        <dbReference type="PROSITE" id="PS52015"/>
    </source>
</evidence>
<protein>
    <submittedName>
        <fullName evidence="12">Energy transducer TonB</fullName>
    </submittedName>
</protein>